<gene>
    <name evidence="3" type="ORF">H7U12_08190</name>
</gene>
<reference evidence="3 4" key="1">
    <citation type="journal article" date="2019" name="Int. J. Syst. Evol. Microbiol.">
        <title>Rufibacter sediminis sp. nov., isolated from freshwater lake sediment.</title>
        <authorList>
            <person name="Qu J.H."/>
            <person name="Zhang L.J."/>
            <person name="Fu Y.H."/>
            <person name="Li H.F."/>
        </authorList>
    </citation>
    <scope>NUCLEOTIDE SEQUENCE [LARGE SCALE GENOMIC DNA]</scope>
    <source>
        <strain evidence="3 4">H-1</strain>
    </source>
</reference>
<dbReference type="Proteomes" id="UP000659698">
    <property type="component" value="Unassembled WGS sequence"/>
</dbReference>
<evidence type="ECO:0000259" key="2">
    <source>
        <dbReference type="Pfam" id="PF13185"/>
    </source>
</evidence>
<dbReference type="RefSeq" id="WP_186635723.1">
    <property type="nucleotide sequence ID" value="NZ_JACOAF010000020.1"/>
</dbReference>
<dbReference type="Pfam" id="PF13185">
    <property type="entry name" value="GAF_2"/>
    <property type="match status" value="1"/>
</dbReference>
<name>A0ABR6VR33_9BACT</name>
<dbReference type="SUPFAM" id="SSF55781">
    <property type="entry name" value="GAF domain-like"/>
    <property type="match status" value="1"/>
</dbReference>
<dbReference type="InterPro" id="IPR003018">
    <property type="entry name" value="GAF"/>
</dbReference>
<accession>A0ABR6VR33</accession>
<dbReference type="InterPro" id="IPR051330">
    <property type="entry name" value="Phosphatase_reg/MetRdx"/>
</dbReference>
<sequence length="160" mass="17776">MAEDLFIDSSLSKEEKYKALLPQIEALVGPETDLIANLSNVMAALKQSFGFFWVGAYLTKENQLVLGPFQGPVACTRIPFHKGVCGACYTRRETIIVPDVEAFPGHIACSSASKSEIVVPVIKDGEVKMVLDVDSDELNDFDEVDQKYLEQIMKLAQNWF</sequence>
<dbReference type="PANTHER" id="PTHR21021:SF15">
    <property type="entry name" value="FREE METHIONINE-R-SULFOXIDE REDUCTASE"/>
    <property type="match status" value="1"/>
</dbReference>
<feature type="domain" description="GAF" evidence="2">
    <location>
        <begin position="39"/>
        <end position="156"/>
    </location>
</feature>
<protein>
    <submittedName>
        <fullName evidence="3">GAF domain-containing protein</fullName>
    </submittedName>
</protein>
<proteinExistence type="inferred from homology"/>
<evidence type="ECO:0000313" key="3">
    <source>
        <dbReference type="EMBL" id="MBC3539659.1"/>
    </source>
</evidence>
<dbReference type="Gene3D" id="3.30.450.40">
    <property type="match status" value="1"/>
</dbReference>
<dbReference type="PANTHER" id="PTHR21021">
    <property type="entry name" value="GAF/PUTATIVE CYTOSKELETAL PROTEIN"/>
    <property type="match status" value="1"/>
</dbReference>
<keyword evidence="4" id="KW-1185">Reference proteome</keyword>
<evidence type="ECO:0000313" key="4">
    <source>
        <dbReference type="Proteomes" id="UP000659698"/>
    </source>
</evidence>
<dbReference type="InterPro" id="IPR029016">
    <property type="entry name" value="GAF-like_dom_sf"/>
</dbReference>
<evidence type="ECO:0000256" key="1">
    <source>
        <dbReference type="ARBA" id="ARBA00038454"/>
    </source>
</evidence>
<organism evidence="3 4">
    <name type="scientific">Rufibacter sediminis</name>
    <dbReference type="NCBI Taxonomy" id="2762756"/>
    <lineage>
        <taxon>Bacteria</taxon>
        <taxon>Pseudomonadati</taxon>
        <taxon>Bacteroidota</taxon>
        <taxon>Cytophagia</taxon>
        <taxon>Cytophagales</taxon>
        <taxon>Hymenobacteraceae</taxon>
        <taxon>Rufibacter</taxon>
    </lineage>
</organism>
<comment type="similarity">
    <text evidence="1">Belongs to the free Met sulfoxide reductase family.</text>
</comment>
<comment type="caution">
    <text evidence="3">The sequence shown here is derived from an EMBL/GenBank/DDBJ whole genome shotgun (WGS) entry which is preliminary data.</text>
</comment>
<dbReference type="EMBL" id="JACOAF010000020">
    <property type="protein sequence ID" value="MBC3539659.1"/>
    <property type="molecule type" value="Genomic_DNA"/>
</dbReference>